<sequence length="493" mass="51014">MSLYGALRSGVSGLFAQSQSMAMISDNIANVNTNGYKVSKPRFTTLVTTAASNTQFSSGGVQSVVGRDYDQQGLLQASSVSTDVAISGNGFFTVTDQLTFNSSTGNYDISGDVFYTRAGQFRPDEDGNLVNAAGYYLTGWPRNAANTGYSTTNVQSAFNGINVAATTAAPVPTLNIDLNANLNSGAATNDTFDVPLQVFDRLGTLKTLTITFTKNATANVWDITAALAGGGQFIDPDTDNNSDATMDEGAGAAADDLLIDTTELSTITGTAGTWTGTFGDAALNGTTSNLGSITFNADGSLSSVDSDLDAGGTDIGFDNSGTTMQILIDHDASTTTAADITAININMGTANQRDGITQNAGTSSLNSFTQDGQAFGTLSGVTINDNGEVTALFDNGSTRQLYQVPITTFNNANGLTQKTGNVFIETDASGTAIAHVANTGGAGLISPSSLEASTVDLAGEFTDMITTQRAYSASTKIISTADEMLEELIRTKR</sequence>
<dbReference type="PANTHER" id="PTHR30435">
    <property type="entry name" value="FLAGELLAR PROTEIN"/>
    <property type="match status" value="1"/>
</dbReference>
<dbReference type="NCBIfam" id="TIGR03506">
    <property type="entry name" value="FlgEFG_subfam"/>
    <property type="match status" value="2"/>
</dbReference>
<gene>
    <name evidence="10" type="ORF">DFP90_102448</name>
</gene>
<evidence type="ECO:0000313" key="11">
    <source>
        <dbReference type="Proteomes" id="UP000256845"/>
    </source>
</evidence>
<dbReference type="SUPFAM" id="SSF117143">
    <property type="entry name" value="Flagellar hook protein flgE"/>
    <property type="match status" value="1"/>
</dbReference>
<dbReference type="GO" id="GO:0005829">
    <property type="term" value="C:cytosol"/>
    <property type="evidence" value="ECO:0007669"/>
    <property type="project" value="TreeGrafter"/>
</dbReference>
<evidence type="ECO:0000256" key="1">
    <source>
        <dbReference type="ARBA" id="ARBA00004117"/>
    </source>
</evidence>
<accession>A0A3D9HSF4</accession>
<dbReference type="GO" id="GO:0009425">
    <property type="term" value="C:bacterial-type flagellum basal body"/>
    <property type="evidence" value="ECO:0007669"/>
    <property type="project" value="UniProtKB-SubCell"/>
</dbReference>
<dbReference type="AlphaFoldDB" id="A0A3D9HSF4"/>
<feature type="domain" description="Flagellar basal-body/hook protein C-terminal" evidence="7">
    <location>
        <begin position="449"/>
        <end position="490"/>
    </location>
</feature>
<keyword evidence="11" id="KW-1185">Reference proteome</keyword>
<dbReference type="InterPro" id="IPR020013">
    <property type="entry name" value="Flagellar_FlgE/F/G"/>
</dbReference>
<keyword evidence="10" id="KW-0966">Cell projection</keyword>
<feature type="domain" description="Flagellar basal body rod protein N-terminal" evidence="6">
    <location>
        <begin position="7"/>
        <end position="37"/>
    </location>
</feature>
<evidence type="ECO:0000256" key="4">
    <source>
        <dbReference type="ARBA" id="ARBA00023143"/>
    </source>
</evidence>
<evidence type="ECO:0000256" key="2">
    <source>
        <dbReference type="ARBA" id="ARBA00009677"/>
    </source>
</evidence>
<proteinExistence type="inferred from homology"/>
<evidence type="ECO:0000256" key="5">
    <source>
        <dbReference type="RuleBase" id="RU362116"/>
    </source>
</evidence>
<comment type="caution">
    <text evidence="10">The sequence shown here is derived from an EMBL/GenBank/DDBJ whole genome shotgun (WGS) entry which is preliminary data.</text>
</comment>
<dbReference type="InterPro" id="IPR001444">
    <property type="entry name" value="Flag_bb_rod_N"/>
</dbReference>
<evidence type="ECO:0000256" key="3">
    <source>
        <dbReference type="ARBA" id="ARBA00019015"/>
    </source>
</evidence>
<comment type="similarity">
    <text evidence="2 5">Belongs to the flagella basal body rod proteins family.</text>
</comment>
<evidence type="ECO:0000259" key="7">
    <source>
        <dbReference type="Pfam" id="PF06429"/>
    </source>
</evidence>
<dbReference type="Proteomes" id="UP000256845">
    <property type="component" value="Unassembled WGS sequence"/>
</dbReference>
<protein>
    <recommendedName>
        <fullName evidence="3 5">Flagellar hook protein FlgE</fullName>
    </recommendedName>
</protein>
<evidence type="ECO:0000259" key="8">
    <source>
        <dbReference type="Pfam" id="PF07559"/>
    </source>
</evidence>
<evidence type="ECO:0000259" key="6">
    <source>
        <dbReference type="Pfam" id="PF00460"/>
    </source>
</evidence>
<comment type="subcellular location">
    <subcellularLocation>
        <location evidence="1 5">Bacterial flagellum basal body</location>
    </subcellularLocation>
</comment>
<dbReference type="InterPro" id="IPR010930">
    <property type="entry name" value="Flg_bb/hook_C_dom"/>
</dbReference>
<comment type="function">
    <text evidence="5">A flexible structure which links the flagellar filament to the drive apparatus in the basal body.</text>
</comment>
<feature type="domain" description="Flagellar hook protein FlgE/F/G-like D1" evidence="9">
    <location>
        <begin position="85"/>
        <end position="154"/>
    </location>
</feature>
<dbReference type="EMBL" id="QRDW01000002">
    <property type="protein sequence ID" value="RED52427.1"/>
    <property type="molecule type" value="Genomic_DNA"/>
</dbReference>
<dbReference type="Gene3D" id="2.60.98.20">
    <property type="entry name" value="Flagellar hook protein FlgE"/>
    <property type="match status" value="1"/>
</dbReference>
<dbReference type="InterPro" id="IPR011491">
    <property type="entry name" value="FlgE_D2"/>
</dbReference>
<dbReference type="Pfam" id="PF22692">
    <property type="entry name" value="LlgE_F_G_D1"/>
    <property type="match status" value="1"/>
</dbReference>
<dbReference type="GO" id="GO:0071978">
    <property type="term" value="P:bacterial-type flagellum-dependent swarming motility"/>
    <property type="evidence" value="ECO:0007669"/>
    <property type="project" value="TreeGrafter"/>
</dbReference>
<dbReference type="PANTHER" id="PTHR30435:SF1">
    <property type="entry name" value="FLAGELLAR HOOK PROTEIN FLGE"/>
    <property type="match status" value="1"/>
</dbReference>
<dbReference type="InterPro" id="IPR037058">
    <property type="entry name" value="Falgellar_hook_FlgE_sf"/>
</dbReference>
<dbReference type="GO" id="GO:0009424">
    <property type="term" value="C:bacterial-type flagellum hook"/>
    <property type="evidence" value="ECO:0007669"/>
    <property type="project" value="TreeGrafter"/>
</dbReference>
<dbReference type="InterPro" id="IPR037925">
    <property type="entry name" value="FlgE/F/G-like"/>
</dbReference>
<reference evidence="10 11" key="1">
    <citation type="submission" date="2018-07" db="EMBL/GenBank/DDBJ databases">
        <title>Genomic Encyclopedia of Type Strains, Phase III (KMG-III): the genomes of soil and plant-associated and newly described type strains.</title>
        <authorList>
            <person name="Whitman W."/>
        </authorList>
    </citation>
    <scope>NUCLEOTIDE SEQUENCE [LARGE SCALE GENOMIC DNA]</scope>
    <source>
        <strain evidence="10 11">CECT 8488</strain>
    </source>
</reference>
<dbReference type="OrthoDB" id="8372879at2"/>
<keyword evidence="4 5" id="KW-0975">Bacterial flagellum</keyword>
<feature type="domain" description="Flagellar hook protein FlgE D2" evidence="8">
    <location>
        <begin position="181"/>
        <end position="372"/>
    </location>
</feature>
<dbReference type="RefSeq" id="WP_115935962.1">
    <property type="nucleotide sequence ID" value="NZ_QRDW01000002.1"/>
</dbReference>
<dbReference type="Pfam" id="PF07559">
    <property type="entry name" value="FlgE_D2"/>
    <property type="match status" value="1"/>
</dbReference>
<evidence type="ECO:0000313" key="10">
    <source>
        <dbReference type="EMBL" id="RED52427.1"/>
    </source>
</evidence>
<dbReference type="InterPro" id="IPR053967">
    <property type="entry name" value="LlgE_F_G-like_D1"/>
</dbReference>
<organism evidence="10 11">
    <name type="scientific">Aestuariispira insulae</name>
    <dbReference type="NCBI Taxonomy" id="1461337"/>
    <lineage>
        <taxon>Bacteria</taxon>
        <taxon>Pseudomonadati</taxon>
        <taxon>Pseudomonadota</taxon>
        <taxon>Alphaproteobacteria</taxon>
        <taxon>Rhodospirillales</taxon>
        <taxon>Kiloniellaceae</taxon>
        <taxon>Aestuariispira</taxon>
    </lineage>
</organism>
<keyword evidence="10" id="KW-0969">Cilium</keyword>
<dbReference type="Pfam" id="PF00460">
    <property type="entry name" value="Flg_bb_rod"/>
    <property type="match status" value="1"/>
</dbReference>
<dbReference type="Pfam" id="PF06429">
    <property type="entry name" value="Flg_bbr_C"/>
    <property type="match status" value="1"/>
</dbReference>
<evidence type="ECO:0000259" key="9">
    <source>
        <dbReference type="Pfam" id="PF22692"/>
    </source>
</evidence>
<name>A0A3D9HSF4_9PROT</name>
<dbReference type="PROSITE" id="PS00588">
    <property type="entry name" value="FLAGELLA_BB_ROD"/>
    <property type="match status" value="1"/>
</dbReference>
<dbReference type="InterPro" id="IPR019776">
    <property type="entry name" value="Flagellar_basal_body_rod_CS"/>
</dbReference>
<keyword evidence="10" id="KW-0282">Flagellum</keyword>